<sequence>EKIGNIDPGQCLEGFLQGGLGGVEHVGGEVEIELPRDIPPAYSEVGVFGFFLRANNSHFLFVRQEILVQLVSLFPDIRHTPR</sequence>
<comment type="caution">
    <text evidence="1">The sequence shown here is derived from an EMBL/GenBank/DDBJ whole genome shotgun (WGS) entry which is preliminary data.</text>
</comment>
<accession>A0A0F9GYY4</accession>
<dbReference type="EMBL" id="LAZR01016555">
    <property type="protein sequence ID" value="KKM04010.1"/>
    <property type="molecule type" value="Genomic_DNA"/>
</dbReference>
<proteinExistence type="predicted"/>
<feature type="non-terminal residue" evidence="1">
    <location>
        <position position="1"/>
    </location>
</feature>
<evidence type="ECO:0000313" key="1">
    <source>
        <dbReference type="EMBL" id="KKM04010.1"/>
    </source>
</evidence>
<dbReference type="AlphaFoldDB" id="A0A0F9GYY4"/>
<gene>
    <name evidence="1" type="ORF">LCGC14_1768580</name>
</gene>
<organism evidence="1">
    <name type="scientific">marine sediment metagenome</name>
    <dbReference type="NCBI Taxonomy" id="412755"/>
    <lineage>
        <taxon>unclassified sequences</taxon>
        <taxon>metagenomes</taxon>
        <taxon>ecological metagenomes</taxon>
    </lineage>
</organism>
<protein>
    <submittedName>
        <fullName evidence="1">Uncharacterized protein</fullName>
    </submittedName>
</protein>
<reference evidence="1" key="1">
    <citation type="journal article" date="2015" name="Nature">
        <title>Complex archaea that bridge the gap between prokaryotes and eukaryotes.</title>
        <authorList>
            <person name="Spang A."/>
            <person name="Saw J.H."/>
            <person name="Jorgensen S.L."/>
            <person name="Zaremba-Niedzwiedzka K."/>
            <person name="Martijn J."/>
            <person name="Lind A.E."/>
            <person name="van Eijk R."/>
            <person name="Schleper C."/>
            <person name="Guy L."/>
            <person name="Ettema T.J."/>
        </authorList>
    </citation>
    <scope>NUCLEOTIDE SEQUENCE</scope>
</reference>
<name>A0A0F9GYY4_9ZZZZ</name>